<evidence type="ECO:0000256" key="1">
    <source>
        <dbReference type="SAM" id="Phobius"/>
    </source>
</evidence>
<feature type="transmembrane region" description="Helical" evidence="1">
    <location>
        <begin position="107"/>
        <end position="130"/>
    </location>
</feature>
<gene>
    <name evidence="2" type="ORF">DM860_015045</name>
</gene>
<name>A0A328DTP5_9ASTE</name>
<dbReference type="AlphaFoldDB" id="A0A328DTP5"/>
<dbReference type="EMBL" id="NQVE01000093">
    <property type="protein sequence ID" value="RAL49054.1"/>
    <property type="molecule type" value="Genomic_DNA"/>
</dbReference>
<dbReference type="Proteomes" id="UP000249390">
    <property type="component" value="Unassembled WGS sequence"/>
</dbReference>
<keyword evidence="1" id="KW-1133">Transmembrane helix</keyword>
<organism evidence="2 3">
    <name type="scientific">Cuscuta australis</name>
    <dbReference type="NCBI Taxonomy" id="267555"/>
    <lineage>
        <taxon>Eukaryota</taxon>
        <taxon>Viridiplantae</taxon>
        <taxon>Streptophyta</taxon>
        <taxon>Embryophyta</taxon>
        <taxon>Tracheophyta</taxon>
        <taxon>Spermatophyta</taxon>
        <taxon>Magnoliopsida</taxon>
        <taxon>eudicotyledons</taxon>
        <taxon>Gunneridae</taxon>
        <taxon>Pentapetalae</taxon>
        <taxon>asterids</taxon>
        <taxon>lamiids</taxon>
        <taxon>Solanales</taxon>
        <taxon>Convolvulaceae</taxon>
        <taxon>Cuscuteae</taxon>
        <taxon>Cuscuta</taxon>
        <taxon>Cuscuta subgen. Grammica</taxon>
        <taxon>Cuscuta sect. Cleistogrammica</taxon>
    </lineage>
</organism>
<reference evidence="2 3" key="1">
    <citation type="submission" date="2018-06" db="EMBL/GenBank/DDBJ databases">
        <title>The Genome of Cuscuta australis (Dodder) Provides Insight into the Evolution of Plant Parasitism.</title>
        <authorList>
            <person name="Liu H."/>
        </authorList>
    </citation>
    <scope>NUCLEOTIDE SEQUENCE [LARGE SCALE GENOMIC DNA]</scope>
    <source>
        <strain evidence="3">cv. Yunnan</strain>
        <tissue evidence="2">Vines</tissue>
    </source>
</reference>
<evidence type="ECO:0000313" key="2">
    <source>
        <dbReference type="EMBL" id="RAL49054.1"/>
    </source>
</evidence>
<feature type="transmembrane region" description="Helical" evidence="1">
    <location>
        <begin position="82"/>
        <end position="100"/>
    </location>
</feature>
<proteinExistence type="predicted"/>
<keyword evidence="1" id="KW-0812">Transmembrane</keyword>
<comment type="caution">
    <text evidence="2">The sequence shown here is derived from an EMBL/GenBank/DDBJ whole genome shotgun (WGS) entry which is preliminary data.</text>
</comment>
<sequence>MPVSSLKVVEREPLPILQMLKTSPAMVLRISSGVGEYERLSRWVTRDSVVWQRGDVFLWLVIVVGICWVLFVEWVFTRWVLILVWIGGLSGELGLELLGVGLEWSRVVELMLVGVRIVGEFWLVVFGWLVEGK</sequence>
<keyword evidence="3" id="KW-1185">Reference proteome</keyword>
<evidence type="ECO:0000313" key="3">
    <source>
        <dbReference type="Proteomes" id="UP000249390"/>
    </source>
</evidence>
<protein>
    <submittedName>
        <fullName evidence="2">Uncharacterized protein</fullName>
    </submittedName>
</protein>
<accession>A0A328DTP5</accession>
<feature type="transmembrane region" description="Helical" evidence="1">
    <location>
        <begin position="56"/>
        <end position="76"/>
    </location>
</feature>
<keyword evidence="1" id="KW-0472">Membrane</keyword>